<dbReference type="GO" id="GO:0005737">
    <property type="term" value="C:cytoplasm"/>
    <property type="evidence" value="ECO:0007669"/>
    <property type="project" value="UniProtKB-SubCell"/>
</dbReference>
<dbReference type="NCBIfam" id="TIGR00562">
    <property type="entry name" value="proto_IX_ox"/>
    <property type="match status" value="1"/>
</dbReference>
<comment type="function">
    <text evidence="6">Involved in coproporphyrin-dependent heme b biosynthesis. Catalyzes the oxidation of coproporphyrinogen III to coproporphyrin III.</text>
</comment>
<dbReference type="InterPro" id="IPR004572">
    <property type="entry name" value="Protoporphyrinogen_oxidase"/>
</dbReference>
<keyword evidence="4 6" id="KW-0560">Oxidoreductase</keyword>
<dbReference type="EMBL" id="ANOH01000274">
    <property type="protein sequence ID" value="EMI54583.1"/>
    <property type="molecule type" value="Genomic_DNA"/>
</dbReference>
<evidence type="ECO:0000259" key="7">
    <source>
        <dbReference type="Pfam" id="PF01593"/>
    </source>
</evidence>
<dbReference type="InterPro" id="IPR002937">
    <property type="entry name" value="Amino_oxidase"/>
</dbReference>
<evidence type="ECO:0000313" key="8">
    <source>
        <dbReference type="EMBL" id="EMI54583.1"/>
    </source>
</evidence>
<dbReference type="GO" id="GO:0006783">
    <property type="term" value="P:heme biosynthetic process"/>
    <property type="evidence" value="ECO:0007669"/>
    <property type="project" value="UniProtKB-UniRule"/>
</dbReference>
<evidence type="ECO:0000256" key="6">
    <source>
        <dbReference type="RuleBase" id="RU364052"/>
    </source>
</evidence>
<dbReference type="SUPFAM" id="SSF54373">
    <property type="entry name" value="FAD-linked reductases, C-terminal domain"/>
    <property type="match status" value="1"/>
</dbReference>
<evidence type="ECO:0000313" key="9">
    <source>
        <dbReference type="Proteomes" id="UP000011885"/>
    </source>
</evidence>
<evidence type="ECO:0000256" key="5">
    <source>
        <dbReference type="ARBA" id="ARBA00023133"/>
    </source>
</evidence>
<evidence type="ECO:0000256" key="2">
    <source>
        <dbReference type="ARBA" id="ARBA00022630"/>
    </source>
</evidence>
<dbReference type="Proteomes" id="UP000011885">
    <property type="component" value="Unassembled WGS sequence"/>
</dbReference>
<keyword evidence="9" id="KW-1185">Reference proteome</keyword>
<dbReference type="SUPFAM" id="SSF51905">
    <property type="entry name" value="FAD/NAD(P)-binding domain"/>
    <property type="match status" value="1"/>
</dbReference>
<dbReference type="AlphaFoldDB" id="M5UF14"/>
<dbReference type="UniPathway" id="UPA00252"/>
<accession>M5UF14</accession>
<evidence type="ECO:0000256" key="1">
    <source>
        <dbReference type="ARBA" id="ARBA00001974"/>
    </source>
</evidence>
<keyword evidence="3 6" id="KW-0274">FAD</keyword>
<comment type="subcellular location">
    <subcellularLocation>
        <location evidence="6">Cytoplasm</location>
    </subcellularLocation>
</comment>
<dbReference type="PANTHER" id="PTHR42923">
    <property type="entry name" value="PROTOPORPHYRINOGEN OXIDASE"/>
    <property type="match status" value="1"/>
</dbReference>
<organism evidence="8 9">
    <name type="scientific">Rhodopirellula sallentina SM41</name>
    <dbReference type="NCBI Taxonomy" id="1263870"/>
    <lineage>
        <taxon>Bacteria</taxon>
        <taxon>Pseudomonadati</taxon>
        <taxon>Planctomycetota</taxon>
        <taxon>Planctomycetia</taxon>
        <taxon>Pirellulales</taxon>
        <taxon>Pirellulaceae</taxon>
        <taxon>Rhodopirellula</taxon>
    </lineage>
</organism>
<evidence type="ECO:0000256" key="4">
    <source>
        <dbReference type="ARBA" id="ARBA00023002"/>
    </source>
</evidence>
<keyword evidence="5 6" id="KW-0350">Heme biosynthesis</keyword>
<reference evidence="8 9" key="1">
    <citation type="journal article" date="2013" name="Mar. Genomics">
        <title>Expression of sulfatases in Rhodopirellula baltica and the diversity of sulfatases in the genus Rhodopirellula.</title>
        <authorList>
            <person name="Wegner C.E."/>
            <person name="Richter-Heitmann T."/>
            <person name="Klindworth A."/>
            <person name="Klockow C."/>
            <person name="Richter M."/>
            <person name="Achstetter T."/>
            <person name="Glockner F.O."/>
            <person name="Harder J."/>
        </authorList>
    </citation>
    <scope>NUCLEOTIDE SEQUENCE [LARGE SCALE GENOMIC DNA]</scope>
    <source>
        <strain evidence="8 9">SM41</strain>
    </source>
</reference>
<dbReference type="GO" id="GO:0004729">
    <property type="term" value="F:oxygen-dependent protoporphyrinogen oxidase activity"/>
    <property type="evidence" value="ECO:0007669"/>
    <property type="project" value="UniProtKB-UniRule"/>
</dbReference>
<comment type="similarity">
    <text evidence="6">Belongs to the protoporphyrinogen/coproporphyrinogen oxidase family. Coproporphyrinogen III oxidase subfamily.</text>
</comment>
<comment type="caution">
    <text evidence="8">The sequence shown here is derived from an EMBL/GenBank/DDBJ whole genome shotgun (WGS) entry which is preliminary data.</text>
</comment>
<dbReference type="InterPro" id="IPR050464">
    <property type="entry name" value="Zeta_carotene_desat/Oxidored"/>
</dbReference>
<dbReference type="Gene3D" id="3.50.50.60">
    <property type="entry name" value="FAD/NAD(P)-binding domain"/>
    <property type="match status" value="1"/>
</dbReference>
<keyword evidence="2 6" id="KW-0285">Flavoprotein</keyword>
<dbReference type="PATRIC" id="fig|1263870.3.peg.4294"/>
<dbReference type="PANTHER" id="PTHR42923:SF3">
    <property type="entry name" value="PROTOPORPHYRINOGEN OXIDASE"/>
    <property type="match status" value="1"/>
</dbReference>
<dbReference type="Pfam" id="PF01593">
    <property type="entry name" value="Amino_oxidase"/>
    <property type="match status" value="1"/>
</dbReference>
<comment type="cofactor">
    <cofactor evidence="1 6">
        <name>FAD</name>
        <dbReference type="ChEBI" id="CHEBI:57692"/>
    </cofactor>
</comment>
<protein>
    <recommendedName>
        <fullName evidence="6">Coproporphyrinogen III oxidase</fullName>
        <ecNumber evidence="6">1.3.3.15</ecNumber>
    </recommendedName>
</protein>
<proteinExistence type="inferred from homology"/>
<feature type="domain" description="Amine oxidase" evidence="7">
    <location>
        <begin position="3"/>
        <end position="241"/>
    </location>
</feature>
<dbReference type="EC" id="1.3.3.15" evidence="6"/>
<dbReference type="InterPro" id="IPR036188">
    <property type="entry name" value="FAD/NAD-bd_sf"/>
</dbReference>
<comment type="pathway">
    <text evidence="6">Porphyrin-containing compound metabolism; protoheme biosynthesis.</text>
</comment>
<name>M5UF14_9BACT</name>
<sequence>MTLRGGMSKLINALRDSLPEDAIHLNAAVSSIHRRGDRWRIRMKDQAMKSINADAVIVATPAGHASNILAPVDAAISDGLGEIPYASCAVVSLAFRRDQIKHPLGSFGFVVPQIEDHLILSCSFSSEKYEGRAPEGTILMRVFIGGACQGGLLRLPDKELLELAHWEIAKLLDVTGEPLVQHITRQTNAMPQYHVGHRDRVERVEARLQDYPTLALAGNALNGVGVPGCIDSGQAAARRILETLDADVGSEEVGELSVC</sequence>
<comment type="catalytic activity">
    <reaction evidence="6">
        <text>coproporphyrinogen III + 3 O2 = coproporphyrin III + 3 H2O2</text>
        <dbReference type="Rhea" id="RHEA:43436"/>
        <dbReference type="ChEBI" id="CHEBI:15379"/>
        <dbReference type="ChEBI" id="CHEBI:16240"/>
        <dbReference type="ChEBI" id="CHEBI:57309"/>
        <dbReference type="ChEBI" id="CHEBI:131725"/>
        <dbReference type="EC" id="1.3.3.15"/>
    </reaction>
</comment>
<keyword evidence="6" id="KW-0963">Cytoplasm</keyword>
<gene>
    <name evidence="8" type="ORF">RSSM_04054</name>
</gene>
<evidence type="ECO:0000256" key="3">
    <source>
        <dbReference type="ARBA" id="ARBA00022827"/>
    </source>
</evidence>